<dbReference type="KEGG" id="vos:KNV97_11455"/>
<evidence type="ECO:0000256" key="3">
    <source>
        <dbReference type="ARBA" id="ARBA00047594"/>
    </source>
</evidence>
<dbReference type="EMBL" id="CP076643">
    <property type="protein sequence ID" value="QXO18835.1"/>
    <property type="molecule type" value="Genomic_DNA"/>
</dbReference>
<protein>
    <recommendedName>
        <fullName evidence="1">undecaprenyl-diphosphate phosphatase</fullName>
        <ecNumber evidence="1">3.6.1.27</ecNumber>
    </recommendedName>
    <alternativeName>
        <fullName evidence="2">Undecaprenyl pyrophosphate phosphatase</fullName>
    </alternativeName>
</protein>
<feature type="transmembrane region" description="Helical" evidence="4">
    <location>
        <begin position="56"/>
        <end position="77"/>
    </location>
</feature>
<dbReference type="GO" id="GO:0050380">
    <property type="term" value="F:undecaprenyl-diphosphatase activity"/>
    <property type="evidence" value="ECO:0007669"/>
    <property type="project" value="UniProtKB-EC"/>
</dbReference>
<dbReference type="Pfam" id="PF01569">
    <property type="entry name" value="PAP2"/>
    <property type="match status" value="1"/>
</dbReference>
<dbReference type="PANTHER" id="PTHR14969:SF13">
    <property type="entry name" value="AT30094P"/>
    <property type="match status" value="1"/>
</dbReference>
<accession>A0A975UBQ8</accession>
<reference evidence="6" key="1">
    <citation type="submission" date="2021-06" db="EMBL/GenBank/DDBJ databases">
        <title>Vibrio nov. sp., novel gut bacterium isolated from Yellow Sea oyster.</title>
        <authorList>
            <person name="Muhammad N."/>
            <person name="Nguyen T.H."/>
            <person name="Lee Y.-J."/>
            <person name="Ko J."/>
            <person name="Kim S.-G."/>
        </authorList>
    </citation>
    <scope>NUCLEOTIDE SEQUENCE</scope>
    <source>
        <strain evidence="6">OG9-811</strain>
    </source>
</reference>
<sequence length="197" mass="21962">MESLNHWLFLLINPSHQPSPALLQVAKLCAELPVFLIPLCLALLWMRDKHAKTMAFNAGLTTVLALAINYAISLVWYHNRPFVDHLGIKLISHASDSSFPSDHITLFASVAFYLSFEKSLRKLGLVLLALSLSTGWARVFVGVHYPFDILGGYLISALTALLFKQYLATQFAGLVNLMIELSEHIAGWLVRMKKSAL</sequence>
<keyword evidence="4" id="KW-0472">Membrane</keyword>
<evidence type="ECO:0000256" key="2">
    <source>
        <dbReference type="ARBA" id="ARBA00032707"/>
    </source>
</evidence>
<keyword evidence="7" id="KW-1185">Reference proteome</keyword>
<organism evidence="6 7">
    <name type="scientific">Vibrio ostreae</name>
    <dbReference type="NCBI Taxonomy" id="2841925"/>
    <lineage>
        <taxon>Bacteria</taxon>
        <taxon>Pseudomonadati</taxon>
        <taxon>Pseudomonadota</taxon>
        <taxon>Gammaproteobacteria</taxon>
        <taxon>Vibrionales</taxon>
        <taxon>Vibrionaceae</taxon>
        <taxon>Vibrio</taxon>
    </lineage>
</organism>
<evidence type="ECO:0000313" key="6">
    <source>
        <dbReference type="EMBL" id="QXO18835.1"/>
    </source>
</evidence>
<dbReference type="EC" id="3.6.1.27" evidence="1"/>
<gene>
    <name evidence="6" type="ORF">KNV97_11455</name>
</gene>
<keyword evidence="4" id="KW-1133">Transmembrane helix</keyword>
<dbReference type="AlphaFoldDB" id="A0A975UBQ8"/>
<dbReference type="SMART" id="SM00014">
    <property type="entry name" value="acidPPc"/>
    <property type="match status" value="1"/>
</dbReference>
<feature type="transmembrane region" description="Helical" evidence="4">
    <location>
        <begin position="97"/>
        <end position="116"/>
    </location>
</feature>
<keyword evidence="4" id="KW-0812">Transmembrane</keyword>
<evidence type="ECO:0000313" key="7">
    <source>
        <dbReference type="Proteomes" id="UP000694232"/>
    </source>
</evidence>
<feature type="domain" description="Phosphatidic acid phosphatase type 2/haloperoxidase" evidence="5">
    <location>
        <begin position="58"/>
        <end position="164"/>
    </location>
</feature>
<feature type="transmembrane region" description="Helical" evidence="4">
    <location>
        <begin position="20"/>
        <end position="44"/>
    </location>
</feature>
<proteinExistence type="predicted"/>
<dbReference type="InterPro" id="IPR033879">
    <property type="entry name" value="UPP_Pase"/>
</dbReference>
<feature type="transmembrane region" description="Helical" evidence="4">
    <location>
        <begin position="123"/>
        <end position="147"/>
    </location>
</feature>
<dbReference type="Proteomes" id="UP000694232">
    <property type="component" value="Chromosome 1"/>
</dbReference>
<evidence type="ECO:0000256" key="1">
    <source>
        <dbReference type="ARBA" id="ARBA00012374"/>
    </source>
</evidence>
<dbReference type="RefSeq" id="WP_218563150.1">
    <property type="nucleotide sequence ID" value="NZ_CP076643.1"/>
</dbReference>
<dbReference type="CDD" id="cd03385">
    <property type="entry name" value="PAP2_BcrC_like"/>
    <property type="match status" value="1"/>
</dbReference>
<name>A0A975UBQ8_9VIBR</name>
<evidence type="ECO:0000259" key="5">
    <source>
        <dbReference type="SMART" id="SM00014"/>
    </source>
</evidence>
<evidence type="ECO:0000256" key="4">
    <source>
        <dbReference type="SAM" id="Phobius"/>
    </source>
</evidence>
<comment type="catalytic activity">
    <reaction evidence="3">
        <text>di-trans,octa-cis-undecaprenyl diphosphate + H2O = di-trans,octa-cis-undecaprenyl phosphate + phosphate + H(+)</text>
        <dbReference type="Rhea" id="RHEA:28094"/>
        <dbReference type="ChEBI" id="CHEBI:15377"/>
        <dbReference type="ChEBI" id="CHEBI:15378"/>
        <dbReference type="ChEBI" id="CHEBI:43474"/>
        <dbReference type="ChEBI" id="CHEBI:58405"/>
        <dbReference type="ChEBI" id="CHEBI:60392"/>
        <dbReference type="EC" id="3.6.1.27"/>
    </reaction>
</comment>
<dbReference type="GO" id="GO:0005886">
    <property type="term" value="C:plasma membrane"/>
    <property type="evidence" value="ECO:0007669"/>
    <property type="project" value="InterPro"/>
</dbReference>
<dbReference type="PANTHER" id="PTHR14969">
    <property type="entry name" value="SPHINGOSINE-1-PHOSPHATE PHOSPHOHYDROLASE"/>
    <property type="match status" value="1"/>
</dbReference>
<dbReference type="InterPro" id="IPR000326">
    <property type="entry name" value="PAP2/HPO"/>
</dbReference>